<keyword evidence="1" id="KW-0472">Membrane</keyword>
<feature type="transmembrane region" description="Helical" evidence="1">
    <location>
        <begin position="12"/>
        <end position="31"/>
    </location>
</feature>
<accession>A0ABN6DES8</accession>
<proteinExistence type="predicted"/>
<keyword evidence="3" id="KW-1185">Reference proteome</keyword>
<organism evidence="2 3">
    <name type="scientific">Rhodoferax lithotrophicus</name>
    <dbReference type="NCBI Taxonomy" id="2798804"/>
    <lineage>
        <taxon>Bacteria</taxon>
        <taxon>Pseudomonadati</taxon>
        <taxon>Pseudomonadota</taxon>
        <taxon>Betaproteobacteria</taxon>
        <taxon>Burkholderiales</taxon>
        <taxon>Comamonadaceae</taxon>
        <taxon>Rhodoferax</taxon>
    </lineage>
</organism>
<keyword evidence="1" id="KW-0812">Transmembrane</keyword>
<evidence type="ECO:0000313" key="2">
    <source>
        <dbReference type="EMBL" id="BCO29346.1"/>
    </source>
</evidence>
<sequence length="45" mass="4868">MALLNMDGAWIAIGISALFIVAGVVMHRVFVNILKNGSQEPIQND</sequence>
<reference evidence="2 3" key="1">
    <citation type="journal article" date="2021" name="Microbiol. Spectr.">
        <title>A Single Bacterium Capable of Oxidation and Reduction of Iron at Circumneutral pH.</title>
        <authorList>
            <person name="Kato S."/>
            <person name="Ohkuma M."/>
        </authorList>
    </citation>
    <scope>NUCLEOTIDE SEQUENCE [LARGE SCALE GENOMIC DNA]</scope>
    <source>
        <strain evidence="2 3">MIZ03</strain>
    </source>
</reference>
<protein>
    <submittedName>
        <fullName evidence="2">Uncharacterized protein</fullName>
    </submittedName>
</protein>
<dbReference type="Proteomes" id="UP000824366">
    <property type="component" value="Chromosome"/>
</dbReference>
<evidence type="ECO:0000256" key="1">
    <source>
        <dbReference type="SAM" id="Phobius"/>
    </source>
</evidence>
<keyword evidence="1" id="KW-1133">Transmembrane helix</keyword>
<evidence type="ECO:0000313" key="3">
    <source>
        <dbReference type="Proteomes" id="UP000824366"/>
    </source>
</evidence>
<dbReference type="EMBL" id="AP024238">
    <property type="protein sequence ID" value="BCO29346.1"/>
    <property type="molecule type" value="Genomic_DNA"/>
</dbReference>
<dbReference type="RefSeq" id="WP_223905315.1">
    <property type="nucleotide sequence ID" value="NZ_AP024238.1"/>
</dbReference>
<name>A0ABN6DES8_9BURK</name>
<gene>
    <name evidence="2" type="ORF">MIZ03_4269</name>
</gene>